<evidence type="ECO:0000313" key="1">
    <source>
        <dbReference type="EMBL" id="EOB08523.1"/>
    </source>
</evidence>
<sequence>MGKLAGNYNKLNDSDGKWSLMLAVWKLLTSCIQRISRLYSKCFFVDALAEKKVSSSPRSEEALATPAVECGVLQIPEHLLMSENQKNCALQCTCKRWSASTFALEEASDQHPDKLASSYSGAESCFNAFQLLPQISNAACRSHLCANSPCFDRLAGCVFAVLSEASRSPAKDTATKYLCSCFHIEARVTRAIQLKIAIKCYPQNTEENEKEKTEVENTVEENAADLMTFSQGHTDDSVWWNQIPAWPADVAGSTEGGSKSVEGGMVSSGICSSCPWHSGALEAMELSTCQAADSDYCLWLVVGQSEVVFLPAGEDRAFRQIASSDMKLCKWKDAESLLH</sequence>
<evidence type="ECO:0000313" key="2">
    <source>
        <dbReference type="Proteomes" id="UP000296049"/>
    </source>
</evidence>
<proteinExistence type="predicted"/>
<accession>R0M772</accession>
<gene>
    <name evidence="1" type="ORF">Anapl_07019</name>
</gene>
<organism evidence="1 2">
    <name type="scientific">Anas platyrhynchos</name>
    <name type="common">Mallard</name>
    <name type="synonym">Anas boschas</name>
    <dbReference type="NCBI Taxonomy" id="8839"/>
    <lineage>
        <taxon>Eukaryota</taxon>
        <taxon>Metazoa</taxon>
        <taxon>Chordata</taxon>
        <taxon>Craniata</taxon>
        <taxon>Vertebrata</taxon>
        <taxon>Euteleostomi</taxon>
        <taxon>Archelosauria</taxon>
        <taxon>Archosauria</taxon>
        <taxon>Dinosauria</taxon>
        <taxon>Saurischia</taxon>
        <taxon>Theropoda</taxon>
        <taxon>Coelurosauria</taxon>
        <taxon>Aves</taxon>
        <taxon>Neognathae</taxon>
        <taxon>Galloanserae</taxon>
        <taxon>Anseriformes</taxon>
        <taxon>Anatidae</taxon>
        <taxon>Anatinae</taxon>
        <taxon>Anas</taxon>
    </lineage>
</organism>
<dbReference type="EMBL" id="KB742441">
    <property type="protein sequence ID" value="EOB08523.1"/>
    <property type="molecule type" value="Genomic_DNA"/>
</dbReference>
<dbReference type="AlphaFoldDB" id="R0M772"/>
<reference evidence="2" key="1">
    <citation type="journal article" date="2013" name="Nat. Genet.">
        <title>The duck genome and transcriptome provide insight into an avian influenza virus reservoir species.</title>
        <authorList>
            <person name="Huang Y."/>
            <person name="Li Y."/>
            <person name="Burt D.W."/>
            <person name="Chen H."/>
            <person name="Zhang Y."/>
            <person name="Qian W."/>
            <person name="Kim H."/>
            <person name="Gan S."/>
            <person name="Zhao Y."/>
            <person name="Li J."/>
            <person name="Yi K."/>
            <person name="Feng H."/>
            <person name="Zhu P."/>
            <person name="Li B."/>
            <person name="Liu Q."/>
            <person name="Fairley S."/>
            <person name="Magor K.E."/>
            <person name="Du Z."/>
            <person name="Hu X."/>
            <person name="Goodman L."/>
            <person name="Tafer H."/>
            <person name="Vignal A."/>
            <person name="Lee T."/>
            <person name="Kim K.W."/>
            <person name="Sheng Z."/>
            <person name="An Y."/>
            <person name="Searle S."/>
            <person name="Herrero J."/>
            <person name="Groenen M.A."/>
            <person name="Crooijmans R.P."/>
            <person name="Faraut T."/>
            <person name="Cai Q."/>
            <person name="Webster R.G."/>
            <person name="Aldridge J.R."/>
            <person name="Warren W.C."/>
            <person name="Bartschat S."/>
            <person name="Kehr S."/>
            <person name="Marz M."/>
            <person name="Stadler P.F."/>
            <person name="Smith J."/>
            <person name="Kraus R.H."/>
            <person name="Zhao Y."/>
            <person name="Ren L."/>
            <person name="Fei J."/>
            <person name="Morisson M."/>
            <person name="Kaiser P."/>
            <person name="Griffin D.K."/>
            <person name="Rao M."/>
            <person name="Pitel F."/>
            <person name="Wang J."/>
            <person name="Li N."/>
        </authorList>
    </citation>
    <scope>NUCLEOTIDE SEQUENCE [LARGE SCALE GENOMIC DNA]</scope>
</reference>
<protein>
    <submittedName>
        <fullName evidence="1">Uncharacterized protein</fullName>
    </submittedName>
</protein>
<dbReference type="Proteomes" id="UP000296049">
    <property type="component" value="Unassembled WGS sequence"/>
</dbReference>
<keyword evidence="2" id="KW-1185">Reference proteome</keyword>
<name>R0M772_ANAPL</name>